<dbReference type="EMBL" id="AZHW01000948">
    <property type="protein sequence ID" value="ETW95182.1"/>
    <property type="molecule type" value="Genomic_DNA"/>
</dbReference>
<comment type="caution">
    <text evidence="2">The sequence shown here is derived from an EMBL/GenBank/DDBJ whole genome shotgun (WGS) entry which is preliminary data.</text>
</comment>
<proteinExistence type="predicted"/>
<accession>W4LB10</accession>
<name>W4LB10_ENTF1</name>
<dbReference type="Proteomes" id="UP000019141">
    <property type="component" value="Unassembled WGS sequence"/>
</dbReference>
<evidence type="ECO:0000313" key="3">
    <source>
        <dbReference type="Proteomes" id="UP000019141"/>
    </source>
</evidence>
<keyword evidence="1" id="KW-1133">Transmembrane helix</keyword>
<feature type="transmembrane region" description="Helical" evidence="1">
    <location>
        <begin position="84"/>
        <end position="104"/>
    </location>
</feature>
<dbReference type="AlphaFoldDB" id="W4LB10"/>
<protein>
    <submittedName>
        <fullName evidence="2">Uncharacterized protein</fullName>
    </submittedName>
</protein>
<organism evidence="2 3">
    <name type="scientific">Entotheonella factor</name>
    <dbReference type="NCBI Taxonomy" id="1429438"/>
    <lineage>
        <taxon>Bacteria</taxon>
        <taxon>Pseudomonadati</taxon>
        <taxon>Nitrospinota/Tectimicrobiota group</taxon>
        <taxon>Candidatus Tectimicrobiota</taxon>
        <taxon>Candidatus Entotheonellia</taxon>
        <taxon>Candidatus Entotheonellales</taxon>
        <taxon>Candidatus Entotheonellaceae</taxon>
        <taxon>Candidatus Entotheonella</taxon>
    </lineage>
</organism>
<keyword evidence="1" id="KW-0812">Transmembrane</keyword>
<feature type="transmembrane region" description="Helical" evidence="1">
    <location>
        <begin position="6"/>
        <end position="28"/>
    </location>
</feature>
<feature type="transmembrane region" description="Helical" evidence="1">
    <location>
        <begin position="49"/>
        <end position="72"/>
    </location>
</feature>
<keyword evidence="3" id="KW-1185">Reference proteome</keyword>
<sequence>MTQFKIFLYAFGPAVGVFLIYIILLPLYTPKRFVTAKDTPKKQSEALHALMNWSKWIISIETGLVSIIIAILKNEFSYSPLFLYAALISFVLSIILATALIGTVPGALEAVPIFDESISQDRKRASIYMYKFLGIVPIWWLAGMEHTYFIVGIILGSIGMLSGFP</sequence>
<gene>
    <name evidence="2" type="ORF">ETSY1_31690</name>
</gene>
<evidence type="ECO:0000256" key="1">
    <source>
        <dbReference type="SAM" id="Phobius"/>
    </source>
</evidence>
<keyword evidence="1" id="KW-0472">Membrane</keyword>
<dbReference type="HOGENOM" id="CLU_1615973_0_0_7"/>
<evidence type="ECO:0000313" key="2">
    <source>
        <dbReference type="EMBL" id="ETW95182.1"/>
    </source>
</evidence>
<reference evidence="2 3" key="1">
    <citation type="journal article" date="2014" name="Nature">
        <title>An environmental bacterial taxon with a large and distinct metabolic repertoire.</title>
        <authorList>
            <person name="Wilson M.C."/>
            <person name="Mori T."/>
            <person name="Ruckert C."/>
            <person name="Uria A.R."/>
            <person name="Helf M.J."/>
            <person name="Takada K."/>
            <person name="Gernert C."/>
            <person name="Steffens U.A."/>
            <person name="Heycke N."/>
            <person name="Schmitt S."/>
            <person name="Rinke C."/>
            <person name="Helfrich E.J."/>
            <person name="Brachmann A.O."/>
            <person name="Gurgui C."/>
            <person name="Wakimoto T."/>
            <person name="Kracht M."/>
            <person name="Crusemann M."/>
            <person name="Hentschel U."/>
            <person name="Abe I."/>
            <person name="Matsunaga S."/>
            <person name="Kalinowski J."/>
            <person name="Takeyama H."/>
            <person name="Piel J."/>
        </authorList>
    </citation>
    <scope>NUCLEOTIDE SEQUENCE [LARGE SCALE GENOMIC DNA]</scope>
    <source>
        <strain evidence="3">TSY1</strain>
    </source>
</reference>